<dbReference type="Pfam" id="PF14011">
    <property type="entry name" value="ESX-1_EspG"/>
    <property type="match status" value="1"/>
</dbReference>
<keyword evidence="4" id="KW-0143">Chaperone</keyword>
<name>A0A4Q7V2A7_PSEST</name>
<accession>A0A4Q7V2A7</accession>
<protein>
    <submittedName>
        <fullName evidence="5">ESAT-6 protein secretion system EspG family protein</fullName>
    </submittedName>
</protein>
<sequence length="281" mass="29434">MAEPLTARNEIVPGPSVPGPFTATGTRHVLTDVEFDVLWEELRLGPTPVVLRLPSPGRTAAERRRIAADGLAGLRDRGLAGPDGPDPELVRLLGLLAAPRRQLELRAWFGHPVRASAAERDGDGALAVHRDRTVVLGACGSPAHAVTGALPPRPAGRGRAVTLPTSVLAEVLTGDETADIAGTLTGLGVDPRDAATVAAVLRGPAHRGQVAAVVHDRWGSPHRPVGHLTLLDAPDGRYRLTRATADDGVEWSTLAPVDTRRLHALLGDLLGTAQEAVDAAR</sequence>
<comment type="subcellular location">
    <subcellularLocation>
        <location evidence="1">Cytoplasm</location>
    </subcellularLocation>
</comment>
<reference evidence="5 6" key="1">
    <citation type="submission" date="2019-02" db="EMBL/GenBank/DDBJ databases">
        <title>Sequencing the genomes of 1000 actinobacteria strains.</title>
        <authorList>
            <person name="Klenk H.-P."/>
        </authorList>
    </citation>
    <scope>NUCLEOTIDE SEQUENCE [LARGE SCALE GENOMIC DNA]</scope>
    <source>
        <strain evidence="5 6">DSM 45779</strain>
    </source>
</reference>
<evidence type="ECO:0000256" key="3">
    <source>
        <dbReference type="ARBA" id="ARBA00022490"/>
    </source>
</evidence>
<evidence type="ECO:0000256" key="2">
    <source>
        <dbReference type="ARBA" id="ARBA00006411"/>
    </source>
</evidence>
<evidence type="ECO:0000313" key="6">
    <source>
        <dbReference type="Proteomes" id="UP000291591"/>
    </source>
</evidence>
<evidence type="ECO:0000256" key="1">
    <source>
        <dbReference type="ARBA" id="ARBA00004496"/>
    </source>
</evidence>
<comment type="similarity">
    <text evidence="2">Belongs to the EspG family.</text>
</comment>
<dbReference type="RefSeq" id="WP_165438500.1">
    <property type="nucleotide sequence ID" value="NZ_SHKL01000001.1"/>
</dbReference>
<dbReference type="Proteomes" id="UP000291591">
    <property type="component" value="Unassembled WGS sequence"/>
</dbReference>
<keyword evidence="6" id="KW-1185">Reference proteome</keyword>
<evidence type="ECO:0000256" key="4">
    <source>
        <dbReference type="ARBA" id="ARBA00023186"/>
    </source>
</evidence>
<proteinExistence type="inferred from homology"/>
<gene>
    <name evidence="5" type="ORF">EV383_5184</name>
</gene>
<evidence type="ECO:0000313" key="5">
    <source>
        <dbReference type="EMBL" id="RZT88245.1"/>
    </source>
</evidence>
<keyword evidence="3" id="KW-0963">Cytoplasm</keyword>
<dbReference type="EMBL" id="SHKL01000001">
    <property type="protein sequence ID" value="RZT88245.1"/>
    <property type="molecule type" value="Genomic_DNA"/>
</dbReference>
<organism evidence="5 6">
    <name type="scientific">Pseudonocardia sediminis</name>
    <dbReference type="NCBI Taxonomy" id="1397368"/>
    <lineage>
        <taxon>Bacteria</taxon>
        <taxon>Bacillati</taxon>
        <taxon>Actinomycetota</taxon>
        <taxon>Actinomycetes</taxon>
        <taxon>Pseudonocardiales</taxon>
        <taxon>Pseudonocardiaceae</taxon>
        <taxon>Pseudonocardia</taxon>
    </lineage>
</organism>
<dbReference type="InterPro" id="IPR025734">
    <property type="entry name" value="EspG"/>
</dbReference>
<dbReference type="AlphaFoldDB" id="A0A4Q7V2A7"/>
<comment type="caution">
    <text evidence="5">The sequence shown here is derived from an EMBL/GenBank/DDBJ whole genome shotgun (WGS) entry which is preliminary data.</text>
</comment>